<accession>M0B611</accession>
<dbReference type="GO" id="GO:0003677">
    <property type="term" value="F:DNA binding"/>
    <property type="evidence" value="ECO:0007669"/>
    <property type="project" value="UniProtKB-KW"/>
</dbReference>
<dbReference type="InterPro" id="IPR050707">
    <property type="entry name" value="HTH_MetabolicPath_Reg"/>
</dbReference>
<dbReference type="PANTHER" id="PTHR30136">
    <property type="entry name" value="HELIX-TURN-HELIX TRANSCRIPTIONAL REGULATOR, ICLR FAMILY"/>
    <property type="match status" value="1"/>
</dbReference>
<dbReference type="CDD" id="cd00090">
    <property type="entry name" value="HTH_ARSR"/>
    <property type="match status" value="1"/>
</dbReference>
<name>M0B611_9EURY</name>
<organism evidence="6 7">
    <name type="scientific">Natrialba chahannaoensis JCM 10990</name>
    <dbReference type="NCBI Taxonomy" id="1227492"/>
    <lineage>
        <taxon>Archaea</taxon>
        <taxon>Methanobacteriati</taxon>
        <taxon>Methanobacteriota</taxon>
        <taxon>Stenosarchaea group</taxon>
        <taxon>Halobacteria</taxon>
        <taxon>Halobacteriales</taxon>
        <taxon>Natrialbaceae</taxon>
        <taxon>Natrialba</taxon>
    </lineage>
</organism>
<dbReference type="STRING" id="1227492.C482_02856"/>
<dbReference type="InterPro" id="IPR036388">
    <property type="entry name" value="WH-like_DNA-bd_sf"/>
</dbReference>
<dbReference type="SUPFAM" id="SSF55781">
    <property type="entry name" value="GAF domain-like"/>
    <property type="match status" value="1"/>
</dbReference>
<dbReference type="InterPro" id="IPR005471">
    <property type="entry name" value="Tscrpt_reg_IclR_N"/>
</dbReference>
<dbReference type="InterPro" id="IPR014757">
    <property type="entry name" value="Tscrpt_reg_IclR_C"/>
</dbReference>
<dbReference type="GO" id="GO:0003700">
    <property type="term" value="F:DNA-binding transcription factor activity"/>
    <property type="evidence" value="ECO:0007669"/>
    <property type="project" value="TreeGrafter"/>
</dbReference>
<keyword evidence="3" id="KW-0804">Transcription</keyword>
<dbReference type="InterPro" id="IPR029016">
    <property type="entry name" value="GAF-like_dom_sf"/>
</dbReference>
<gene>
    <name evidence="6" type="ORF">C482_02856</name>
</gene>
<dbReference type="Gene3D" id="3.30.450.40">
    <property type="match status" value="1"/>
</dbReference>
<dbReference type="PATRIC" id="fig|1227492.4.peg.553"/>
<dbReference type="AlphaFoldDB" id="M0B611"/>
<evidence type="ECO:0000256" key="3">
    <source>
        <dbReference type="ARBA" id="ARBA00023163"/>
    </source>
</evidence>
<dbReference type="GO" id="GO:0045892">
    <property type="term" value="P:negative regulation of DNA-templated transcription"/>
    <property type="evidence" value="ECO:0007669"/>
    <property type="project" value="TreeGrafter"/>
</dbReference>
<protein>
    <submittedName>
        <fullName evidence="6">ArcR family transcription regulator</fullName>
    </submittedName>
</protein>
<keyword evidence="1" id="KW-0805">Transcription regulation</keyword>
<comment type="caution">
    <text evidence="6">The sequence shown here is derived from an EMBL/GenBank/DDBJ whole genome shotgun (WGS) entry which is preliminary data.</text>
</comment>
<dbReference type="PROSITE" id="PS51078">
    <property type="entry name" value="ICLR_ED"/>
    <property type="match status" value="1"/>
</dbReference>
<dbReference type="SMART" id="SM00346">
    <property type="entry name" value="HTH_ICLR"/>
    <property type="match status" value="1"/>
</dbReference>
<dbReference type="Pfam" id="PF09339">
    <property type="entry name" value="HTH_IclR"/>
    <property type="match status" value="1"/>
</dbReference>
<evidence type="ECO:0000313" key="7">
    <source>
        <dbReference type="Proteomes" id="UP000011693"/>
    </source>
</evidence>
<keyword evidence="2" id="KW-0238">DNA-binding</keyword>
<evidence type="ECO:0000256" key="1">
    <source>
        <dbReference type="ARBA" id="ARBA00023015"/>
    </source>
</evidence>
<evidence type="ECO:0000259" key="5">
    <source>
        <dbReference type="PROSITE" id="PS51078"/>
    </source>
</evidence>
<proteinExistence type="predicted"/>
<dbReference type="PANTHER" id="PTHR30136:SF35">
    <property type="entry name" value="HTH-TYPE TRANSCRIPTIONAL REGULATOR RV1719"/>
    <property type="match status" value="1"/>
</dbReference>
<evidence type="ECO:0000313" key="6">
    <source>
        <dbReference type="EMBL" id="ELZ05059.1"/>
    </source>
</evidence>
<dbReference type="Gene3D" id="1.10.10.10">
    <property type="entry name" value="Winged helix-like DNA-binding domain superfamily/Winged helix DNA-binding domain"/>
    <property type="match status" value="1"/>
</dbReference>
<keyword evidence="7" id="KW-1185">Reference proteome</keyword>
<evidence type="ECO:0000256" key="2">
    <source>
        <dbReference type="ARBA" id="ARBA00023125"/>
    </source>
</evidence>
<dbReference type="Pfam" id="PF01614">
    <property type="entry name" value="IclR_C"/>
    <property type="match status" value="1"/>
</dbReference>
<dbReference type="PROSITE" id="PS51077">
    <property type="entry name" value="HTH_ICLR"/>
    <property type="match status" value="1"/>
</dbReference>
<feature type="domain" description="HTH iclR-type" evidence="4">
    <location>
        <begin position="18"/>
        <end position="77"/>
    </location>
</feature>
<evidence type="ECO:0000259" key="4">
    <source>
        <dbReference type="PROSITE" id="PS51077"/>
    </source>
</evidence>
<feature type="domain" description="IclR-ED" evidence="5">
    <location>
        <begin position="78"/>
        <end position="265"/>
    </location>
</feature>
<sequence>MTIIGMAKSDNTAAPRTLKTVTRSVDIINLLMELDRARLTEIADHVNMSKSTTYTYLKSLEKSGLISRTQNQYRLSANMLVYGGYVRNNNILYEIGKPEIDALATETGQYSHLVIEEHGRGINLYKAKGEEAVGDDYQIAKFQQRDYLHITASGKAILAYLPEERVREILNTHGLPSRTEETITDRDELFNELDDIRERGFAYNDEEEIEGFRAVGAPIRDRNGTILGSLSVSAPISIFKDERFYDEIPELVVNVANIIEVNINMSHRSSEITE</sequence>
<dbReference type="InterPro" id="IPR011991">
    <property type="entry name" value="ArsR-like_HTH"/>
</dbReference>
<dbReference type="Proteomes" id="UP000011693">
    <property type="component" value="Unassembled WGS sequence"/>
</dbReference>
<dbReference type="EMBL" id="AOIN01000021">
    <property type="protein sequence ID" value="ELZ05059.1"/>
    <property type="molecule type" value="Genomic_DNA"/>
</dbReference>
<dbReference type="SUPFAM" id="SSF46785">
    <property type="entry name" value="Winged helix' DNA-binding domain"/>
    <property type="match status" value="1"/>
</dbReference>
<reference evidence="6 7" key="1">
    <citation type="journal article" date="2014" name="PLoS Genet.">
        <title>Phylogenetically driven sequencing of extremely halophilic archaea reveals strategies for static and dynamic osmo-response.</title>
        <authorList>
            <person name="Becker E.A."/>
            <person name="Seitzer P.M."/>
            <person name="Tritt A."/>
            <person name="Larsen D."/>
            <person name="Krusor M."/>
            <person name="Yao A.I."/>
            <person name="Wu D."/>
            <person name="Madern D."/>
            <person name="Eisen J.A."/>
            <person name="Darling A.E."/>
            <person name="Facciotti M.T."/>
        </authorList>
    </citation>
    <scope>NUCLEOTIDE SEQUENCE [LARGE SCALE GENOMIC DNA]</scope>
    <source>
        <strain evidence="6 7">JCM 10990</strain>
    </source>
</reference>
<dbReference type="InterPro" id="IPR036390">
    <property type="entry name" value="WH_DNA-bd_sf"/>
</dbReference>